<dbReference type="Gene3D" id="3.10.129.10">
    <property type="entry name" value="Hotdog Thioesterase"/>
    <property type="match status" value="1"/>
</dbReference>
<feature type="domain" description="MaoC-like" evidence="1">
    <location>
        <begin position="11"/>
        <end position="124"/>
    </location>
</feature>
<evidence type="ECO:0000259" key="1">
    <source>
        <dbReference type="Pfam" id="PF01575"/>
    </source>
</evidence>
<dbReference type="CDD" id="cd03451">
    <property type="entry name" value="FkbR2"/>
    <property type="match status" value="1"/>
</dbReference>
<dbReference type="PANTHER" id="PTHR43664:SF1">
    <property type="entry name" value="BETA-METHYLMALYL-COA DEHYDRATASE"/>
    <property type="match status" value="1"/>
</dbReference>
<dbReference type="InterPro" id="IPR029069">
    <property type="entry name" value="HotDog_dom_sf"/>
</dbReference>
<dbReference type="PANTHER" id="PTHR43664">
    <property type="entry name" value="MONOAMINE OXIDASE-RELATED"/>
    <property type="match status" value="1"/>
</dbReference>
<protein>
    <submittedName>
        <fullName evidence="2">MaoC family dehydratase</fullName>
    </submittedName>
</protein>
<organism evidence="2 3">
    <name type="scientific">Endozoicomonas euniceicola</name>
    <dbReference type="NCBI Taxonomy" id="1234143"/>
    <lineage>
        <taxon>Bacteria</taxon>
        <taxon>Pseudomonadati</taxon>
        <taxon>Pseudomonadota</taxon>
        <taxon>Gammaproteobacteria</taxon>
        <taxon>Oceanospirillales</taxon>
        <taxon>Endozoicomonadaceae</taxon>
        <taxon>Endozoicomonas</taxon>
    </lineage>
</organism>
<dbReference type="Proteomes" id="UP001163255">
    <property type="component" value="Chromosome"/>
</dbReference>
<evidence type="ECO:0000313" key="2">
    <source>
        <dbReference type="EMBL" id="UYM17755.1"/>
    </source>
</evidence>
<dbReference type="EMBL" id="CP103300">
    <property type="protein sequence ID" value="UYM17755.1"/>
    <property type="molecule type" value="Genomic_DNA"/>
</dbReference>
<accession>A0ABY6GY99</accession>
<proteinExistence type="predicted"/>
<dbReference type="InterPro" id="IPR002539">
    <property type="entry name" value="MaoC-like_dom"/>
</dbReference>
<gene>
    <name evidence="2" type="ORF">NX720_07560</name>
</gene>
<dbReference type="SUPFAM" id="SSF54637">
    <property type="entry name" value="Thioesterase/thiol ester dehydrase-isomerase"/>
    <property type="match status" value="1"/>
</dbReference>
<dbReference type="InterPro" id="IPR052342">
    <property type="entry name" value="MCH/BMMD"/>
</dbReference>
<keyword evidence="3" id="KW-1185">Reference proteome</keyword>
<evidence type="ECO:0000313" key="3">
    <source>
        <dbReference type="Proteomes" id="UP001163255"/>
    </source>
</evidence>
<name>A0ABY6GY99_9GAMM</name>
<sequence>MPGLYYEQCDVGRVIKHRLSRTVTESDNVLFCAITHNPQPLHLDAEYASRTEFGQRVFNSMYTVSFACGVSVEDTTLGTLVVNLGFGEMKFPRPVFINDTLSVETEIMERRPSKSRPNAGIVTFEHRVYNQHSEVVCTMLRTALLQRLPADLENKGSGEQHAG</sequence>
<reference evidence="2" key="1">
    <citation type="submission" date="2022-10" db="EMBL/GenBank/DDBJ databases">
        <title>Completed Genome Sequence of two octocoral isolated bacterium, Endozoicomonas euniceicola EF212T and Endozoicomonas gorgoniicola PS125T.</title>
        <authorList>
            <person name="Chiou Y.-J."/>
            <person name="Chen Y.-H."/>
        </authorList>
    </citation>
    <scope>NUCLEOTIDE SEQUENCE</scope>
    <source>
        <strain evidence="2">EF212</strain>
    </source>
</reference>
<dbReference type="Pfam" id="PF01575">
    <property type="entry name" value="MaoC_dehydratas"/>
    <property type="match status" value="1"/>
</dbReference>